<evidence type="ECO:0000256" key="1">
    <source>
        <dbReference type="SAM" id="MobiDB-lite"/>
    </source>
</evidence>
<proteinExistence type="predicted"/>
<reference evidence="2" key="3">
    <citation type="submission" date="2025-08" db="UniProtKB">
        <authorList>
            <consortium name="Ensembl"/>
        </authorList>
    </citation>
    <scope>IDENTIFICATION</scope>
</reference>
<name>W5LJY4_ASTMX</name>
<keyword evidence="3" id="KW-1185">Reference proteome</keyword>
<evidence type="ECO:0000313" key="2">
    <source>
        <dbReference type="Ensembl" id="ENSAMXP00000020146.2"/>
    </source>
</evidence>
<dbReference type="Bgee" id="ENSAMXG00000019564">
    <property type="expression patterns" value="Expressed in pharyngeal gill and 11 other cell types or tissues"/>
</dbReference>
<feature type="region of interest" description="Disordered" evidence="1">
    <location>
        <begin position="1"/>
        <end position="23"/>
    </location>
</feature>
<reference evidence="2" key="4">
    <citation type="submission" date="2025-09" db="UniProtKB">
        <authorList>
            <consortium name="Ensembl"/>
        </authorList>
    </citation>
    <scope>IDENTIFICATION</scope>
</reference>
<dbReference type="InParanoid" id="W5LJY4"/>
<dbReference type="HOGENOM" id="CLU_096517_2_0_1"/>
<organism evidence="2 3">
    <name type="scientific">Astyanax mexicanus</name>
    <name type="common">Blind cave fish</name>
    <name type="synonym">Astyanax fasciatus mexicanus</name>
    <dbReference type="NCBI Taxonomy" id="7994"/>
    <lineage>
        <taxon>Eukaryota</taxon>
        <taxon>Metazoa</taxon>
        <taxon>Chordata</taxon>
        <taxon>Craniata</taxon>
        <taxon>Vertebrata</taxon>
        <taxon>Euteleostomi</taxon>
        <taxon>Actinopterygii</taxon>
        <taxon>Neopterygii</taxon>
        <taxon>Teleostei</taxon>
        <taxon>Ostariophysi</taxon>
        <taxon>Characiformes</taxon>
        <taxon>Characoidei</taxon>
        <taxon>Acestrorhamphidae</taxon>
        <taxon>Acestrorhamphinae</taxon>
        <taxon>Astyanax</taxon>
    </lineage>
</organism>
<reference evidence="3" key="1">
    <citation type="submission" date="2013-03" db="EMBL/GenBank/DDBJ databases">
        <authorList>
            <person name="Jeffery W."/>
            <person name="Warren W."/>
            <person name="Wilson R.K."/>
        </authorList>
    </citation>
    <scope>NUCLEOTIDE SEQUENCE</scope>
    <source>
        <strain evidence="3">female</strain>
    </source>
</reference>
<reference evidence="3" key="2">
    <citation type="journal article" date="2014" name="Nat. Commun.">
        <title>The cavefish genome reveals candidate genes for eye loss.</title>
        <authorList>
            <person name="McGaugh S.E."/>
            <person name="Gross J.B."/>
            <person name="Aken B."/>
            <person name="Blin M."/>
            <person name="Borowsky R."/>
            <person name="Chalopin D."/>
            <person name="Hinaux H."/>
            <person name="Jeffery W.R."/>
            <person name="Keene A."/>
            <person name="Ma L."/>
            <person name="Minx P."/>
            <person name="Murphy D."/>
            <person name="O'Quin K.E."/>
            <person name="Retaux S."/>
            <person name="Rohner N."/>
            <person name="Searle S.M."/>
            <person name="Stahl B.A."/>
            <person name="Tabin C."/>
            <person name="Volff J.N."/>
            <person name="Yoshizawa M."/>
            <person name="Warren W.C."/>
        </authorList>
    </citation>
    <scope>NUCLEOTIDE SEQUENCE [LARGE SCALE GENOMIC DNA]</scope>
    <source>
        <strain evidence="3">female</strain>
    </source>
</reference>
<sequence>MLHIFSPKKGNIKPDLNTSNQKRKEEVLRKTAETEETESTVQMAGEVRFLRCVSGNTLGSDEEFIRKLKEGIPGLKEEFNVEKCDFFLAFCPVVSRAGTDIQSALKKLQDLSESKRVVLVVLHHTFDQEMTVQESSRKVNRENTLTVDCLFHEDRGLLQCYRNQEALEKVTHWIKPPKKGTSETREAKATTTENAGEFKKNGTRECRSVLIITDRIKLILFFCFFIYLKISVTAHHNSHPACISTELINKLQRNYLLLKKISLNKKTIPAQLLSELERELKDHPLLLVQSMDDQKTCVCS</sequence>
<dbReference type="PANTHER" id="PTHR34488:SF1">
    <property type="entry name" value="SI:CH211-245H14.1-RELATED"/>
    <property type="match status" value="1"/>
</dbReference>
<dbReference type="Ensembl" id="ENSAMXT00000020146.2">
    <property type="protein sequence ID" value="ENSAMXP00000020146.2"/>
    <property type="gene ID" value="ENSAMXG00000019564.2"/>
</dbReference>
<dbReference type="AlphaFoldDB" id="W5LJY4"/>
<protein>
    <submittedName>
        <fullName evidence="2">Uncharacterized protein</fullName>
    </submittedName>
</protein>
<dbReference type="eggNOG" id="ENOG502SUM2">
    <property type="taxonomic scope" value="Eukaryota"/>
</dbReference>
<dbReference type="Proteomes" id="UP000018467">
    <property type="component" value="Unassembled WGS sequence"/>
</dbReference>
<dbReference type="GeneTree" id="ENSGT00940000164220"/>
<dbReference type="PANTHER" id="PTHR34488">
    <property type="entry name" value="SI:CH211-245H14.1-RELATED"/>
    <property type="match status" value="1"/>
</dbReference>
<evidence type="ECO:0000313" key="3">
    <source>
        <dbReference type="Proteomes" id="UP000018467"/>
    </source>
</evidence>
<accession>W5LJY4</accession>